<evidence type="ECO:0000313" key="1">
    <source>
        <dbReference type="EMBL" id="AIG24962.1"/>
    </source>
</evidence>
<gene>
    <name evidence="1" type="ORF">BRLA_c006040</name>
</gene>
<dbReference type="Proteomes" id="UP000005850">
    <property type="component" value="Chromosome"/>
</dbReference>
<name>A0A075QX35_BRELA</name>
<dbReference type="EMBL" id="CP007806">
    <property type="protein sequence ID" value="AIG24962.1"/>
    <property type="molecule type" value="Genomic_DNA"/>
</dbReference>
<dbReference type="HOGENOM" id="CLU_867847_0_0_9"/>
<dbReference type="KEGG" id="blr:BRLA_c006040"/>
<proteinExistence type="predicted"/>
<dbReference type="AlphaFoldDB" id="A0A075QX35"/>
<sequence>MNLAIPTHHPVMYNKRKEFLDCLEYLICSYIQGFGVPYHWLLSDRWGFYYRSIDDFTAAKEEVLIPFPDTLQKIYKAEFLHYEKRELLDVVKETINQNRHLFTVVDGRFFPWYTDMEIFSHFVLIQDYDPVSKLFYITDLWPYEFSDWFPIEPTKQAYEVEGRYSFTLTEPSLQINDELLRQQFRSVCNKINGTDTGYVGYLSGQKALLACQQDMILHGKDLGAHLDKIFDMLKRVINYRDGFLEFILYADQDQTSPVYKEIDPALIILVEETVNVWAVFRNYLIKAKVTGSTNFQKQIDWVNKIIEKEKEVYEKIIKYF</sequence>
<evidence type="ECO:0000313" key="2">
    <source>
        <dbReference type="Proteomes" id="UP000005850"/>
    </source>
</evidence>
<accession>A0A075QX35</accession>
<dbReference type="STRING" id="1042163.BRLA_c006040"/>
<reference evidence="1 2" key="1">
    <citation type="journal article" date="2011" name="J. Bacteriol.">
        <title>Genome sequence of Brevibacillus laterosporus LMG 15441, a pathogen of invertebrates.</title>
        <authorList>
            <person name="Djukic M."/>
            <person name="Poehlein A."/>
            <person name="Thurmer A."/>
            <person name="Daniel R."/>
        </authorList>
    </citation>
    <scope>NUCLEOTIDE SEQUENCE [LARGE SCALE GENOMIC DNA]</scope>
    <source>
        <strain evidence="1 2">LMG 15441</strain>
    </source>
</reference>
<organism evidence="1 2">
    <name type="scientific">Brevibacillus laterosporus LMG 15441</name>
    <dbReference type="NCBI Taxonomy" id="1042163"/>
    <lineage>
        <taxon>Bacteria</taxon>
        <taxon>Bacillati</taxon>
        <taxon>Bacillota</taxon>
        <taxon>Bacilli</taxon>
        <taxon>Bacillales</taxon>
        <taxon>Paenibacillaceae</taxon>
        <taxon>Brevibacillus</taxon>
    </lineage>
</organism>
<keyword evidence="2" id="KW-1185">Reference proteome</keyword>
<protein>
    <submittedName>
        <fullName evidence="1">NlpC/p60-like transpeptidase</fullName>
    </submittedName>
</protein>
<dbReference type="RefSeq" id="WP_003335565.1">
    <property type="nucleotide sequence ID" value="NZ_CP007806.1"/>
</dbReference>